<dbReference type="InterPro" id="IPR052017">
    <property type="entry name" value="TSUP"/>
</dbReference>
<feature type="transmembrane region" description="Helical" evidence="8">
    <location>
        <begin position="99"/>
        <end position="117"/>
    </location>
</feature>
<keyword evidence="5 8" id="KW-0812">Transmembrane</keyword>
<dbReference type="AlphaFoldDB" id="A0A8J2YQI2"/>
<evidence type="ECO:0000256" key="3">
    <source>
        <dbReference type="ARBA" id="ARBA00022448"/>
    </source>
</evidence>
<feature type="transmembrane region" description="Helical" evidence="8">
    <location>
        <begin position="37"/>
        <end position="61"/>
    </location>
</feature>
<reference evidence="10" key="1">
    <citation type="journal article" date="2014" name="Int. J. Syst. Evol. Microbiol.">
        <title>Complete genome sequence of Corynebacterium casei LMG S-19264T (=DSM 44701T), isolated from a smear-ripened cheese.</title>
        <authorList>
            <consortium name="US DOE Joint Genome Institute (JGI-PGF)"/>
            <person name="Walter F."/>
            <person name="Albersmeier A."/>
            <person name="Kalinowski J."/>
            <person name="Ruckert C."/>
        </authorList>
    </citation>
    <scope>NUCLEOTIDE SEQUENCE</scope>
    <source>
        <strain evidence="10">CGMCC 1.15725</strain>
    </source>
</reference>
<comment type="similarity">
    <text evidence="2 8">Belongs to the 4-toluene sulfonate uptake permease (TSUP) (TC 2.A.102) family.</text>
</comment>
<evidence type="ECO:0000256" key="7">
    <source>
        <dbReference type="ARBA" id="ARBA00023136"/>
    </source>
</evidence>
<keyword evidence="9" id="KW-0732">Signal</keyword>
<feature type="chain" id="PRO_5035315944" description="Probable membrane transporter protein" evidence="9">
    <location>
        <begin position="22"/>
        <end position="247"/>
    </location>
</feature>
<dbReference type="PANTHER" id="PTHR30269:SF0">
    <property type="entry name" value="MEMBRANE TRANSPORTER PROTEIN YFCA-RELATED"/>
    <property type="match status" value="1"/>
</dbReference>
<protein>
    <recommendedName>
        <fullName evidence="8">Probable membrane transporter protein</fullName>
    </recommendedName>
</protein>
<evidence type="ECO:0000256" key="1">
    <source>
        <dbReference type="ARBA" id="ARBA00004651"/>
    </source>
</evidence>
<dbReference type="InterPro" id="IPR002781">
    <property type="entry name" value="TM_pro_TauE-like"/>
</dbReference>
<dbReference type="Proteomes" id="UP000646365">
    <property type="component" value="Unassembled WGS sequence"/>
</dbReference>
<feature type="transmembrane region" description="Helical" evidence="8">
    <location>
        <begin position="203"/>
        <end position="220"/>
    </location>
</feature>
<keyword evidence="6 8" id="KW-1133">Transmembrane helix</keyword>
<keyword evidence="3" id="KW-0813">Transport</keyword>
<keyword evidence="11" id="KW-1185">Reference proteome</keyword>
<organism evidence="10 11">
    <name type="scientific">Aliidongia dinghuensis</name>
    <dbReference type="NCBI Taxonomy" id="1867774"/>
    <lineage>
        <taxon>Bacteria</taxon>
        <taxon>Pseudomonadati</taxon>
        <taxon>Pseudomonadota</taxon>
        <taxon>Alphaproteobacteria</taxon>
        <taxon>Rhodospirillales</taxon>
        <taxon>Dongiaceae</taxon>
        <taxon>Aliidongia</taxon>
    </lineage>
</organism>
<name>A0A8J2YQI2_9PROT</name>
<feature type="transmembrane region" description="Helical" evidence="8">
    <location>
        <begin position="148"/>
        <end position="166"/>
    </location>
</feature>
<keyword evidence="4 8" id="KW-1003">Cell membrane</keyword>
<feature type="transmembrane region" description="Helical" evidence="8">
    <location>
        <begin position="227"/>
        <end position="245"/>
    </location>
</feature>
<proteinExistence type="inferred from homology"/>
<evidence type="ECO:0000256" key="9">
    <source>
        <dbReference type="SAM" id="SignalP"/>
    </source>
</evidence>
<dbReference type="RefSeq" id="WP_189043204.1">
    <property type="nucleotide sequence ID" value="NZ_BMJQ01000002.1"/>
</dbReference>
<feature type="signal peptide" evidence="9">
    <location>
        <begin position="1"/>
        <end position="21"/>
    </location>
</feature>
<evidence type="ECO:0000313" key="11">
    <source>
        <dbReference type="Proteomes" id="UP000646365"/>
    </source>
</evidence>
<evidence type="ECO:0000256" key="5">
    <source>
        <dbReference type="ARBA" id="ARBA00022692"/>
    </source>
</evidence>
<feature type="transmembrane region" description="Helical" evidence="8">
    <location>
        <begin position="73"/>
        <end position="93"/>
    </location>
</feature>
<evidence type="ECO:0000313" key="10">
    <source>
        <dbReference type="EMBL" id="GGF06869.1"/>
    </source>
</evidence>
<gene>
    <name evidence="10" type="ORF">GCM10011611_10450</name>
</gene>
<dbReference type="Pfam" id="PF01925">
    <property type="entry name" value="TauE"/>
    <property type="match status" value="1"/>
</dbReference>
<comment type="subcellular location">
    <subcellularLocation>
        <location evidence="1 8">Cell membrane</location>
        <topology evidence="1 8">Multi-pass membrane protein</topology>
    </subcellularLocation>
</comment>
<reference evidence="10" key="2">
    <citation type="submission" date="2020-09" db="EMBL/GenBank/DDBJ databases">
        <authorList>
            <person name="Sun Q."/>
            <person name="Zhou Y."/>
        </authorList>
    </citation>
    <scope>NUCLEOTIDE SEQUENCE</scope>
    <source>
        <strain evidence="10">CGMCC 1.15725</strain>
    </source>
</reference>
<evidence type="ECO:0000256" key="2">
    <source>
        <dbReference type="ARBA" id="ARBA00009142"/>
    </source>
</evidence>
<evidence type="ECO:0000256" key="8">
    <source>
        <dbReference type="RuleBase" id="RU363041"/>
    </source>
</evidence>
<feature type="transmembrane region" description="Helical" evidence="8">
    <location>
        <begin position="178"/>
        <end position="197"/>
    </location>
</feature>
<evidence type="ECO:0000256" key="4">
    <source>
        <dbReference type="ARBA" id="ARBA00022475"/>
    </source>
</evidence>
<accession>A0A8J2YQI2</accession>
<sequence>MLANLLLFAAAFAAGVMNAVAGGGSFLTFPALVFTGVPSVIANASSTVATFPGSFVSAWAYRRDFRPFDGIGMGAILAVSLAGSVLGALLLLLTPQRTFDAVIPWLLGLATLLFAVGRQLTPRLARLVRIGPSTVLAVQFLIAIYGGYFGGAIGILMLALFGLFGLDDIHRMNAMKTLLAGTLNAAAVVCFIIAGKVWWPQTLVMLVGAVLGGLAGPAAAKRMRQAHLRVAIIAIGVAMTIAFALRR</sequence>
<dbReference type="GO" id="GO:0005886">
    <property type="term" value="C:plasma membrane"/>
    <property type="evidence" value="ECO:0007669"/>
    <property type="project" value="UniProtKB-SubCell"/>
</dbReference>
<keyword evidence="7 8" id="KW-0472">Membrane</keyword>
<comment type="caution">
    <text evidence="10">The sequence shown here is derived from an EMBL/GenBank/DDBJ whole genome shotgun (WGS) entry which is preliminary data.</text>
</comment>
<dbReference type="EMBL" id="BMJQ01000002">
    <property type="protein sequence ID" value="GGF06869.1"/>
    <property type="molecule type" value="Genomic_DNA"/>
</dbReference>
<evidence type="ECO:0000256" key="6">
    <source>
        <dbReference type="ARBA" id="ARBA00022989"/>
    </source>
</evidence>
<dbReference type="PANTHER" id="PTHR30269">
    <property type="entry name" value="TRANSMEMBRANE PROTEIN YFCA"/>
    <property type="match status" value="1"/>
</dbReference>